<evidence type="ECO:0000313" key="2">
    <source>
        <dbReference type="Proteomes" id="UP000008461"/>
    </source>
</evidence>
<dbReference type="KEGG" id="hhy:Halhy_6741"/>
<geneLocation type="plasmid" evidence="1 2">
    <name>pHALHY02</name>
</geneLocation>
<proteinExistence type="predicted"/>
<organism evidence="1 2">
    <name type="scientific">Haliscomenobacter hydrossis (strain ATCC 27775 / DSM 1100 / LMG 10767 / O)</name>
    <dbReference type="NCBI Taxonomy" id="760192"/>
    <lineage>
        <taxon>Bacteria</taxon>
        <taxon>Pseudomonadati</taxon>
        <taxon>Bacteroidota</taxon>
        <taxon>Saprospiria</taxon>
        <taxon>Saprospirales</taxon>
        <taxon>Haliscomenobacteraceae</taxon>
        <taxon>Haliscomenobacter</taxon>
    </lineage>
</organism>
<name>F4L847_HALH1</name>
<sequence length="165" mass="19451">MTPDTFIENSYYSALHRSLDQYWEDRLQDEYQPKNDFKLRHDGLNKWTLFLPEPVTLSKREIAFYLNQEHDIRALLLEDQAIALSLFLPCNDFDDHNHLLRAVDLLLDYQKAQLELTTARIEAHMALISYRLLRQQVERKFYSAGLNGRVAREPALPIYAPQRCA</sequence>
<keyword evidence="2" id="KW-1185">Reference proteome</keyword>
<keyword evidence="1" id="KW-0614">Plasmid</keyword>
<gene>
    <name evidence="1" type="ordered locus">Halhy_6741</name>
</gene>
<dbReference type="Proteomes" id="UP000008461">
    <property type="component" value="Plasmid pHALHY02"/>
</dbReference>
<dbReference type="EMBL" id="CP002693">
    <property type="protein sequence ID" value="AEE54555.1"/>
    <property type="molecule type" value="Genomic_DNA"/>
</dbReference>
<reference evidence="1 2" key="1">
    <citation type="journal article" date="2011" name="Stand. Genomic Sci.">
        <title>Complete genome sequence of Haliscomenobacter hydrossis type strain (O).</title>
        <authorList>
            <consortium name="US DOE Joint Genome Institute (JGI-PGF)"/>
            <person name="Daligault H."/>
            <person name="Lapidus A."/>
            <person name="Zeytun A."/>
            <person name="Nolan M."/>
            <person name="Lucas S."/>
            <person name="Del Rio T.G."/>
            <person name="Tice H."/>
            <person name="Cheng J.F."/>
            <person name="Tapia R."/>
            <person name="Han C."/>
            <person name="Goodwin L."/>
            <person name="Pitluck S."/>
            <person name="Liolios K."/>
            <person name="Pagani I."/>
            <person name="Ivanova N."/>
            <person name="Huntemann M."/>
            <person name="Mavromatis K."/>
            <person name="Mikhailova N."/>
            <person name="Pati A."/>
            <person name="Chen A."/>
            <person name="Palaniappan K."/>
            <person name="Land M."/>
            <person name="Hauser L."/>
            <person name="Brambilla E.M."/>
            <person name="Rohde M."/>
            <person name="Verbarg S."/>
            <person name="Goker M."/>
            <person name="Bristow J."/>
            <person name="Eisen J.A."/>
            <person name="Markowitz V."/>
            <person name="Hugenholtz P."/>
            <person name="Kyrpides N.C."/>
            <person name="Klenk H.P."/>
            <person name="Woyke T."/>
        </authorList>
    </citation>
    <scope>NUCLEOTIDE SEQUENCE [LARGE SCALE GENOMIC DNA]</scope>
    <source>
        <strain evidence="2">ATCC 27775 / DSM 1100 / LMG 10767 / O</strain>
        <plasmid evidence="2">Plasmid pHALHY02</plasmid>
    </source>
</reference>
<dbReference type="HOGENOM" id="CLU_1608546_0_0_10"/>
<evidence type="ECO:0000313" key="1">
    <source>
        <dbReference type="EMBL" id="AEE54555.1"/>
    </source>
</evidence>
<accession>F4L847</accession>
<reference key="2">
    <citation type="submission" date="2011-04" db="EMBL/GenBank/DDBJ databases">
        <title>Complete sequence of plasmid 2 of Haliscomenobacter hydrossis DSM 1100.</title>
        <authorList>
            <consortium name="US DOE Joint Genome Institute (JGI-PGF)"/>
            <person name="Lucas S."/>
            <person name="Han J."/>
            <person name="Lapidus A."/>
            <person name="Bruce D."/>
            <person name="Goodwin L."/>
            <person name="Pitluck S."/>
            <person name="Peters L."/>
            <person name="Kyrpides N."/>
            <person name="Mavromatis K."/>
            <person name="Ivanova N."/>
            <person name="Ovchinnikova G."/>
            <person name="Pagani I."/>
            <person name="Daligault H."/>
            <person name="Detter J.C."/>
            <person name="Han C."/>
            <person name="Land M."/>
            <person name="Hauser L."/>
            <person name="Markowitz V."/>
            <person name="Cheng J.-F."/>
            <person name="Hugenholtz P."/>
            <person name="Woyke T."/>
            <person name="Wu D."/>
            <person name="Verbarg S."/>
            <person name="Frueling A."/>
            <person name="Brambilla E."/>
            <person name="Klenk H.-P."/>
            <person name="Eisen J.A."/>
        </authorList>
    </citation>
    <scope>NUCLEOTIDE SEQUENCE</scope>
    <source>
        <strain>DSM 1100</strain>
    </source>
</reference>
<dbReference type="RefSeq" id="WP_013769071.1">
    <property type="nucleotide sequence ID" value="NC_015512.1"/>
</dbReference>
<dbReference type="AlphaFoldDB" id="F4L847"/>
<protein>
    <submittedName>
        <fullName evidence="1">Uncharacterized protein</fullName>
    </submittedName>
</protein>